<dbReference type="SUPFAM" id="SSF48008">
    <property type="entry name" value="GntR ligand-binding domain-like"/>
    <property type="match status" value="1"/>
</dbReference>
<reference evidence="6 7" key="1">
    <citation type="submission" date="2020-02" db="EMBL/GenBank/DDBJ databases">
        <title>complete genome sequence of Rhodobacteraceae bacterium.</title>
        <authorList>
            <person name="Park J."/>
            <person name="Kim Y.-S."/>
            <person name="Kim K.-H."/>
        </authorList>
    </citation>
    <scope>NUCLEOTIDE SEQUENCE [LARGE SCALE GENOMIC DNA]</scope>
    <source>
        <strain evidence="6 7">RR4-56</strain>
    </source>
</reference>
<dbReference type="InterPro" id="IPR036390">
    <property type="entry name" value="WH_DNA-bd_sf"/>
</dbReference>
<keyword evidence="2" id="KW-0238">DNA-binding</keyword>
<evidence type="ECO:0000256" key="4">
    <source>
        <dbReference type="SAM" id="Coils"/>
    </source>
</evidence>
<dbReference type="CDD" id="cd07377">
    <property type="entry name" value="WHTH_GntR"/>
    <property type="match status" value="1"/>
</dbReference>
<evidence type="ECO:0000256" key="1">
    <source>
        <dbReference type="ARBA" id="ARBA00023015"/>
    </source>
</evidence>
<evidence type="ECO:0000313" key="7">
    <source>
        <dbReference type="Proteomes" id="UP000503336"/>
    </source>
</evidence>
<dbReference type="EMBL" id="CP049056">
    <property type="protein sequence ID" value="QIE56684.1"/>
    <property type="molecule type" value="Genomic_DNA"/>
</dbReference>
<dbReference type="Gene3D" id="1.10.10.10">
    <property type="entry name" value="Winged helix-like DNA-binding domain superfamily/Winged helix DNA-binding domain"/>
    <property type="match status" value="1"/>
</dbReference>
<dbReference type="InterPro" id="IPR011711">
    <property type="entry name" value="GntR_C"/>
</dbReference>
<dbReference type="Pfam" id="PF00392">
    <property type="entry name" value="GntR"/>
    <property type="match status" value="1"/>
</dbReference>
<dbReference type="PANTHER" id="PTHR43537">
    <property type="entry name" value="TRANSCRIPTIONAL REGULATOR, GNTR FAMILY"/>
    <property type="match status" value="1"/>
</dbReference>
<dbReference type="AlphaFoldDB" id="A0A7L5C363"/>
<feature type="domain" description="HTH gntR-type" evidence="5">
    <location>
        <begin position="9"/>
        <end position="76"/>
    </location>
</feature>
<dbReference type="PROSITE" id="PS50949">
    <property type="entry name" value="HTH_GNTR"/>
    <property type="match status" value="1"/>
</dbReference>
<dbReference type="InterPro" id="IPR008920">
    <property type="entry name" value="TF_FadR/GntR_C"/>
</dbReference>
<gene>
    <name evidence="6" type="ORF">G5B40_15345</name>
</gene>
<dbReference type="SMART" id="SM00895">
    <property type="entry name" value="FCD"/>
    <property type="match status" value="1"/>
</dbReference>
<dbReference type="PANTHER" id="PTHR43537:SF5">
    <property type="entry name" value="UXU OPERON TRANSCRIPTIONAL REGULATOR"/>
    <property type="match status" value="1"/>
</dbReference>
<dbReference type="Pfam" id="PF07729">
    <property type="entry name" value="FCD"/>
    <property type="match status" value="1"/>
</dbReference>
<dbReference type="RefSeq" id="WP_165100279.1">
    <property type="nucleotide sequence ID" value="NZ_CP049056.1"/>
</dbReference>
<feature type="coiled-coil region" evidence="4">
    <location>
        <begin position="101"/>
        <end position="131"/>
    </location>
</feature>
<protein>
    <submittedName>
        <fullName evidence="6">GntR family transcriptional regulator</fullName>
    </submittedName>
</protein>
<organism evidence="6 7">
    <name type="scientific">Pikeienuella piscinae</name>
    <dbReference type="NCBI Taxonomy" id="2748098"/>
    <lineage>
        <taxon>Bacteria</taxon>
        <taxon>Pseudomonadati</taxon>
        <taxon>Pseudomonadota</taxon>
        <taxon>Alphaproteobacteria</taxon>
        <taxon>Rhodobacterales</taxon>
        <taxon>Paracoccaceae</taxon>
        <taxon>Pikeienuella</taxon>
    </lineage>
</organism>
<proteinExistence type="predicted"/>
<keyword evidence="1" id="KW-0805">Transcription regulation</keyword>
<evidence type="ECO:0000313" key="6">
    <source>
        <dbReference type="EMBL" id="QIE56684.1"/>
    </source>
</evidence>
<keyword evidence="3" id="KW-0804">Transcription</keyword>
<dbReference type="GO" id="GO:0003700">
    <property type="term" value="F:DNA-binding transcription factor activity"/>
    <property type="evidence" value="ECO:0007669"/>
    <property type="project" value="InterPro"/>
</dbReference>
<keyword evidence="4" id="KW-0175">Coiled coil</keyword>
<keyword evidence="7" id="KW-1185">Reference proteome</keyword>
<dbReference type="SUPFAM" id="SSF46785">
    <property type="entry name" value="Winged helix' DNA-binding domain"/>
    <property type="match status" value="1"/>
</dbReference>
<evidence type="ECO:0000256" key="2">
    <source>
        <dbReference type="ARBA" id="ARBA00023125"/>
    </source>
</evidence>
<dbReference type="KEGG" id="hdh:G5B40_15345"/>
<dbReference type="GO" id="GO:0003677">
    <property type="term" value="F:DNA binding"/>
    <property type="evidence" value="ECO:0007669"/>
    <property type="project" value="UniProtKB-KW"/>
</dbReference>
<dbReference type="SMART" id="SM00345">
    <property type="entry name" value="HTH_GNTR"/>
    <property type="match status" value="1"/>
</dbReference>
<evidence type="ECO:0000256" key="3">
    <source>
        <dbReference type="ARBA" id="ARBA00023163"/>
    </source>
</evidence>
<evidence type="ECO:0000259" key="5">
    <source>
        <dbReference type="PROSITE" id="PS50949"/>
    </source>
</evidence>
<dbReference type="Proteomes" id="UP000503336">
    <property type="component" value="Chromosome"/>
</dbReference>
<accession>A0A7L5C363</accession>
<dbReference type="InterPro" id="IPR036388">
    <property type="entry name" value="WH-like_DNA-bd_sf"/>
</dbReference>
<sequence>MKAVDAPGSDAIAQVHQSIRQRIMTGDLPSGTHLAAAEIAAEFRVSRTPAREALLLLAGEGFVEVIPNRGAYVRNWSREDIEEVFELRALLEPHAAWRAASRATAEDIAELEKLADEMEEASRSRAAADRDRLAFLNDRFHRQIVSMAGGVRLERFINATYELVLQAWTFGSFSERDMVRSMMHHRDLIAAFRTGDAALARSVMKNHILTARRRYVDNPASSDTGKA</sequence>
<name>A0A7L5C363_9RHOB</name>
<dbReference type="InterPro" id="IPR000524">
    <property type="entry name" value="Tscrpt_reg_HTH_GntR"/>
</dbReference>
<dbReference type="Gene3D" id="1.20.120.530">
    <property type="entry name" value="GntR ligand-binding domain-like"/>
    <property type="match status" value="1"/>
</dbReference>